<evidence type="ECO:0000313" key="1">
    <source>
        <dbReference type="EMBL" id="SPK70259.1"/>
    </source>
</evidence>
<dbReference type="Proteomes" id="UP000255505">
    <property type="component" value="Unassembled WGS sequence"/>
</dbReference>
<evidence type="ECO:0000313" key="3">
    <source>
        <dbReference type="Proteomes" id="UP000255505"/>
    </source>
</evidence>
<dbReference type="EMBL" id="LT991978">
    <property type="protein sequence ID" value="SPK77603.1"/>
    <property type="molecule type" value="Genomic_DNA"/>
</dbReference>
<evidence type="ECO:0000313" key="2">
    <source>
        <dbReference type="EMBL" id="SPK77603.1"/>
    </source>
</evidence>
<proteinExistence type="predicted"/>
<name>A0A375ISE2_9BURK</name>
<accession>A0A375ISE2</accession>
<organism evidence="2 3">
    <name type="scientific">Cupriavidus taiwanensis</name>
    <dbReference type="NCBI Taxonomy" id="164546"/>
    <lineage>
        <taxon>Bacteria</taxon>
        <taxon>Pseudomonadati</taxon>
        <taxon>Pseudomonadota</taxon>
        <taxon>Betaproteobacteria</taxon>
        <taxon>Burkholderiales</taxon>
        <taxon>Burkholderiaceae</taxon>
        <taxon>Cupriavidus</taxon>
    </lineage>
</organism>
<dbReference type="EMBL" id="OOEF01000041">
    <property type="protein sequence ID" value="SPK70259.1"/>
    <property type="molecule type" value="Genomic_DNA"/>
</dbReference>
<sequence length="73" mass="8050">MFGHRKVRYLGLVKNTTQLFSLFGLAKLVYARKLLVASEGSNPSSARKATACTTSTANLIDQRFPSRSLPHIL</sequence>
<protein>
    <submittedName>
        <fullName evidence="2">Uncharacterized protein</fullName>
    </submittedName>
</protein>
<reference evidence="2 3" key="1">
    <citation type="submission" date="2018-01" db="EMBL/GenBank/DDBJ databases">
        <authorList>
            <person name="Gaut B.S."/>
            <person name="Morton B.R."/>
            <person name="Clegg M.T."/>
            <person name="Duvall M.R."/>
        </authorList>
    </citation>
    <scope>NUCLEOTIDE SEQUENCE [LARGE SCALE GENOMIC DNA]</scope>
    <source>
        <strain evidence="2">Cupriavidus taiwanensis LMG 19425</strain>
        <plasmid evidence="3">Plasmid iii</plasmid>
    </source>
</reference>
<keyword evidence="2" id="KW-0614">Plasmid</keyword>
<geneLocation type="plasmid" evidence="2">
    <name>III</name>
</geneLocation>
<gene>
    <name evidence="2" type="ORF">CT19425_P50054</name>
    <name evidence="1" type="ORF">CT19425_U460018</name>
</gene>
<dbReference type="AlphaFoldDB" id="A0A375ISE2"/>
<dbReference type="Proteomes" id="UP000255505">
    <property type="component" value="Plasmid III"/>
</dbReference>